<evidence type="ECO:0000313" key="1">
    <source>
        <dbReference type="EMBL" id="PPQ89796.1"/>
    </source>
</evidence>
<organism evidence="1 2">
    <name type="scientific">Psilocybe cyanescens</name>
    <dbReference type="NCBI Taxonomy" id="93625"/>
    <lineage>
        <taxon>Eukaryota</taxon>
        <taxon>Fungi</taxon>
        <taxon>Dikarya</taxon>
        <taxon>Basidiomycota</taxon>
        <taxon>Agaricomycotina</taxon>
        <taxon>Agaricomycetes</taxon>
        <taxon>Agaricomycetidae</taxon>
        <taxon>Agaricales</taxon>
        <taxon>Agaricineae</taxon>
        <taxon>Strophariaceae</taxon>
        <taxon>Psilocybe</taxon>
    </lineage>
</organism>
<proteinExistence type="predicted"/>
<evidence type="ECO:0000313" key="2">
    <source>
        <dbReference type="Proteomes" id="UP000283269"/>
    </source>
</evidence>
<gene>
    <name evidence="1" type="ORF">CVT25_008236</name>
</gene>
<dbReference type="Proteomes" id="UP000283269">
    <property type="component" value="Unassembled WGS sequence"/>
</dbReference>
<dbReference type="InParanoid" id="A0A409XGC0"/>
<accession>A0A409XGC0</accession>
<sequence length="104" mass="11314">MTTNTQVDAATLSALIASIERLTLALDRHVNHCPGWPGSEPFVPPSEEDLSLDPTLLNTGRHPSVIAARLAEFGSDLTGPWYVVTSGREPGVYKHRSAIEFFLV</sequence>
<dbReference type="AlphaFoldDB" id="A0A409XGC0"/>
<comment type="caution">
    <text evidence="1">The sequence shown here is derived from an EMBL/GenBank/DDBJ whole genome shotgun (WGS) entry which is preliminary data.</text>
</comment>
<name>A0A409XGC0_PSICY</name>
<keyword evidence="2" id="KW-1185">Reference proteome</keyword>
<dbReference type="EMBL" id="NHYD01001823">
    <property type="protein sequence ID" value="PPQ89796.1"/>
    <property type="molecule type" value="Genomic_DNA"/>
</dbReference>
<reference evidence="1 2" key="1">
    <citation type="journal article" date="2018" name="Evol. Lett.">
        <title>Horizontal gene cluster transfer increased hallucinogenic mushroom diversity.</title>
        <authorList>
            <person name="Reynolds H.T."/>
            <person name="Vijayakumar V."/>
            <person name="Gluck-Thaler E."/>
            <person name="Korotkin H.B."/>
            <person name="Matheny P.B."/>
            <person name="Slot J.C."/>
        </authorList>
    </citation>
    <scope>NUCLEOTIDE SEQUENCE [LARGE SCALE GENOMIC DNA]</scope>
    <source>
        <strain evidence="1 2">2631</strain>
    </source>
</reference>
<protein>
    <submittedName>
        <fullName evidence="1">Uncharacterized protein</fullName>
    </submittedName>
</protein>